<reference evidence="2" key="1">
    <citation type="submission" date="2024-06" db="EMBL/GenBank/DDBJ databases">
        <title>Multi-omics analyses provide insights into the biosynthesis of the anticancer antibiotic pleurotin in Hohenbuehelia grisea.</title>
        <authorList>
            <person name="Weaver J.A."/>
            <person name="Alberti F."/>
        </authorList>
    </citation>
    <scope>NUCLEOTIDE SEQUENCE [LARGE SCALE GENOMIC DNA]</scope>
    <source>
        <strain evidence="2">T-177</strain>
    </source>
</reference>
<sequence>MDANEILKFCDAVRAKEGWVFKILDEKRGLGKKWATEAGLWIPSSAEAETQTNVVLAELKAEARRILAVDYAIHLRSSYRLLERSVPFDTVSKDTAESVCYQRQSKDGLRDPDLKDIAGVFVSDAAVATR</sequence>
<organism evidence="1 2">
    <name type="scientific">Hohenbuehelia grisea</name>
    <dbReference type="NCBI Taxonomy" id="104357"/>
    <lineage>
        <taxon>Eukaryota</taxon>
        <taxon>Fungi</taxon>
        <taxon>Dikarya</taxon>
        <taxon>Basidiomycota</taxon>
        <taxon>Agaricomycotina</taxon>
        <taxon>Agaricomycetes</taxon>
        <taxon>Agaricomycetidae</taxon>
        <taxon>Agaricales</taxon>
        <taxon>Pleurotineae</taxon>
        <taxon>Pleurotaceae</taxon>
        <taxon>Hohenbuehelia</taxon>
    </lineage>
</organism>
<proteinExistence type="predicted"/>
<evidence type="ECO:0008006" key="3">
    <source>
        <dbReference type="Google" id="ProtNLM"/>
    </source>
</evidence>
<evidence type="ECO:0000313" key="2">
    <source>
        <dbReference type="Proteomes" id="UP001556367"/>
    </source>
</evidence>
<keyword evidence="2" id="KW-1185">Reference proteome</keyword>
<evidence type="ECO:0000313" key="1">
    <source>
        <dbReference type="EMBL" id="KAL0961435.1"/>
    </source>
</evidence>
<protein>
    <recommendedName>
        <fullName evidence="3">Transposase</fullName>
    </recommendedName>
</protein>
<accession>A0ABR3K2D3</accession>
<comment type="caution">
    <text evidence="1">The sequence shown here is derived from an EMBL/GenBank/DDBJ whole genome shotgun (WGS) entry which is preliminary data.</text>
</comment>
<name>A0ABR3K2D3_9AGAR</name>
<dbReference type="EMBL" id="JASNQZ010000001">
    <property type="protein sequence ID" value="KAL0961435.1"/>
    <property type="molecule type" value="Genomic_DNA"/>
</dbReference>
<dbReference type="Proteomes" id="UP001556367">
    <property type="component" value="Unassembled WGS sequence"/>
</dbReference>
<gene>
    <name evidence="1" type="ORF">HGRIS_006380</name>
</gene>